<dbReference type="GO" id="GO:0005634">
    <property type="term" value="C:nucleus"/>
    <property type="evidence" value="ECO:0007669"/>
    <property type="project" value="TreeGrafter"/>
</dbReference>
<dbReference type="Proteomes" id="UP001178508">
    <property type="component" value="Chromosome 11"/>
</dbReference>
<dbReference type="InterPro" id="IPR050164">
    <property type="entry name" value="Peptidase_C19"/>
</dbReference>
<dbReference type="GO" id="GO:0000082">
    <property type="term" value="P:G1/S transition of mitotic cell cycle"/>
    <property type="evidence" value="ECO:0007669"/>
    <property type="project" value="TreeGrafter"/>
</dbReference>
<dbReference type="PANTHER" id="PTHR24006:SF711">
    <property type="entry name" value="UBIQUITIN CARBOXYL-TERMINAL HYDROLASE 29"/>
    <property type="match status" value="1"/>
</dbReference>
<gene>
    <name evidence="2" type="ORF">XNOV1_A028937</name>
</gene>
<dbReference type="InterPro" id="IPR001394">
    <property type="entry name" value="Peptidase_C19_UCH"/>
</dbReference>
<keyword evidence="2" id="KW-0378">Hydrolase</keyword>
<sequence>MNASLQSLLTLENFVDDIIKQANVWRVHPDAAVMRLKEEHSSEDMTLKSFLLSKLKRAVSFDAPVFADDGQQDAHEFLDTLLNQIMSLSPELQKAAASKGTTYSCPVKEHLSFKMENTRTCKRCGAESKKQEEYTNLSLDLTPGGGTVEDMLQNYLQEIELEYRCECGGILSGQRLLFKTLPRVLILHLNRVSYTPDYRLQKVTDPVDIFRDLVICSEEDGQCYSFVSAINHLGTRAGSGHFISEEVDLDVPVTDPSDRWFTYDDKMVMETSGADVCEKGRRNAYILVYKRQD</sequence>
<name>A0AAV1G243_XYRNO</name>
<proteinExistence type="predicted"/>
<dbReference type="GO" id="GO:0005829">
    <property type="term" value="C:cytosol"/>
    <property type="evidence" value="ECO:0007669"/>
    <property type="project" value="TreeGrafter"/>
</dbReference>
<organism evidence="2 3">
    <name type="scientific">Xyrichtys novacula</name>
    <name type="common">Pearly razorfish</name>
    <name type="synonym">Hemipteronotus novacula</name>
    <dbReference type="NCBI Taxonomy" id="13765"/>
    <lineage>
        <taxon>Eukaryota</taxon>
        <taxon>Metazoa</taxon>
        <taxon>Chordata</taxon>
        <taxon>Craniata</taxon>
        <taxon>Vertebrata</taxon>
        <taxon>Euteleostomi</taxon>
        <taxon>Actinopterygii</taxon>
        <taxon>Neopterygii</taxon>
        <taxon>Teleostei</taxon>
        <taxon>Neoteleostei</taxon>
        <taxon>Acanthomorphata</taxon>
        <taxon>Eupercaria</taxon>
        <taxon>Labriformes</taxon>
        <taxon>Labridae</taxon>
        <taxon>Xyrichtys</taxon>
    </lineage>
</organism>
<dbReference type="GO" id="GO:0004843">
    <property type="term" value="F:cysteine-type deubiquitinase activity"/>
    <property type="evidence" value="ECO:0007669"/>
    <property type="project" value="InterPro"/>
</dbReference>
<reference evidence="2" key="1">
    <citation type="submission" date="2023-08" db="EMBL/GenBank/DDBJ databases">
        <authorList>
            <person name="Alioto T."/>
            <person name="Alioto T."/>
            <person name="Gomez Garrido J."/>
        </authorList>
    </citation>
    <scope>NUCLEOTIDE SEQUENCE</scope>
</reference>
<dbReference type="InterPro" id="IPR028889">
    <property type="entry name" value="USP"/>
</dbReference>
<dbReference type="Gene3D" id="3.90.70.10">
    <property type="entry name" value="Cysteine proteinases"/>
    <property type="match status" value="1"/>
</dbReference>
<dbReference type="InterPro" id="IPR038765">
    <property type="entry name" value="Papain-like_cys_pep_sf"/>
</dbReference>
<evidence type="ECO:0000259" key="1">
    <source>
        <dbReference type="PROSITE" id="PS50235"/>
    </source>
</evidence>
<dbReference type="GO" id="GO:0016579">
    <property type="term" value="P:protein deubiquitination"/>
    <property type="evidence" value="ECO:0007669"/>
    <property type="project" value="InterPro"/>
</dbReference>
<evidence type="ECO:0000313" key="2">
    <source>
        <dbReference type="EMBL" id="CAJ1066759.1"/>
    </source>
</evidence>
<dbReference type="EMBL" id="OY660874">
    <property type="protein sequence ID" value="CAJ1066759.1"/>
    <property type="molecule type" value="Genomic_DNA"/>
</dbReference>
<feature type="domain" description="USP" evidence="1">
    <location>
        <begin position="1"/>
        <end position="292"/>
    </location>
</feature>
<dbReference type="PANTHER" id="PTHR24006">
    <property type="entry name" value="UBIQUITIN CARBOXYL-TERMINAL HYDROLASE"/>
    <property type="match status" value="1"/>
</dbReference>
<dbReference type="PROSITE" id="PS50235">
    <property type="entry name" value="USP_3"/>
    <property type="match status" value="1"/>
</dbReference>
<dbReference type="Pfam" id="PF00443">
    <property type="entry name" value="UCH"/>
    <property type="match status" value="1"/>
</dbReference>
<dbReference type="AlphaFoldDB" id="A0AAV1G243"/>
<accession>A0AAV1G243</accession>
<evidence type="ECO:0000313" key="3">
    <source>
        <dbReference type="Proteomes" id="UP001178508"/>
    </source>
</evidence>
<keyword evidence="3" id="KW-1185">Reference proteome</keyword>
<dbReference type="SUPFAM" id="SSF54001">
    <property type="entry name" value="Cysteine proteinases"/>
    <property type="match status" value="1"/>
</dbReference>
<dbReference type="CDD" id="cd02257">
    <property type="entry name" value="Peptidase_C19"/>
    <property type="match status" value="1"/>
</dbReference>
<protein>
    <submittedName>
        <fullName evidence="2">Ubiquitin carboxyl-terminal hydrolase 37-like</fullName>
    </submittedName>
</protein>